<reference evidence="6" key="1">
    <citation type="submission" date="2017-02" db="UniProtKB">
        <authorList>
            <consortium name="WormBaseParasite"/>
        </authorList>
    </citation>
    <scope>IDENTIFICATION</scope>
</reference>
<keyword evidence="1" id="KW-0862">Zinc</keyword>
<evidence type="ECO:0000313" key="4">
    <source>
        <dbReference type="EMBL" id="VDN96113.1"/>
    </source>
</evidence>
<keyword evidence="1" id="KW-0863">Zinc-finger</keyword>
<dbReference type="Proteomes" id="UP000278807">
    <property type="component" value="Unassembled WGS sequence"/>
</dbReference>
<feature type="compositionally biased region" description="Polar residues" evidence="2">
    <location>
        <begin position="123"/>
        <end position="140"/>
    </location>
</feature>
<dbReference type="STRING" id="102285.A0A0R3T0C5"/>
<keyword evidence="5" id="KW-1185">Reference proteome</keyword>
<evidence type="ECO:0000256" key="2">
    <source>
        <dbReference type="SAM" id="MobiDB-lite"/>
    </source>
</evidence>
<accession>A0A0R3T0C5</accession>
<reference evidence="4 5" key="2">
    <citation type="submission" date="2018-11" db="EMBL/GenBank/DDBJ databases">
        <authorList>
            <consortium name="Pathogen Informatics"/>
        </authorList>
    </citation>
    <scope>NUCLEOTIDE SEQUENCE [LARGE SCALE GENOMIC DNA]</scope>
</reference>
<dbReference type="EMBL" id="UZAE01000058">
    <property type="protein sequence ID" value="VDN96113.1"/>
    <property type="molecule type" value="Genomic_DNA"/>
</dbReference>
<protein>
    <submittedName>
        <fullName evidence="6">C2H2-type domain-containing protein</fullName>
    </submittedName>
</protein>
<dbReference type="PROSITE" id="PS00028">
    <property type="entry name" value="ZINC_FINGER_C2H2_1"/>
    <property type="match status" value="1"/>
</dbReference>
<evidence type="ECO:0000313" key="5">
    <source>
        <dbReference type="Proteomes" id="UP000278807"/>
    </source>
</evidence>
<dbReference type="GO" id="GO:0008270">
    <property type="term" value="F:zinc ion binding"/>
    <property type="evidence" value="ECO:0007669"/>
    <property type="project" value="UniProtKB-KW"/>
</dbReference>
<dbReference type="InterPro" id="IPR013087">
    <property type="entry name" value="Znf_C2H2_type"/>
</dbReference>
<dbReference type="PROSITE" id="PS50157">
    <property type="entry name" value="ZINC_FINGER_C2H2_2"/>
    <property type="match status" value="1"/>
</dbReference>
<sequence>MTESRPFGSSDFDEIEGSELSLCCICGKTFTDRRSLHLHVAIVHEDSETPPIAHSSTFLPTDDSDNQKNGWFSNPTLPLLSSALLAAAAAAAASTVNSEECGDESSDDSCHPQDLRIRRSPVDTLSSGSVSTAPLPTQAPIQSMPLQSQNLLNRQTSSSGSLTNQASYLYKRYHDVSSMCYLYVMYVCYTRLITSNCVTHLLEIVT</sequence>
<organism evidence="6">
    <name type="scientific">Rodentolepis nana</name>
    <name type="common">Dwarf tapeworm</name>
    <name type="synonym">Hymenolepis nana</name>
    <dbReference type="NCBI Taxonomy" id="102285"/>
    <lineage>
        <taxon>Eukaryota</taxon>
        <taxon>Metazoa</taxon>
        <taxon>Spiralia</taxon>
        <taxon>Lophotrochozoa</taxon>
        <taxon>Platyhelminthes</taxon>
        <taxon>Cestoda</taxon>
        <taxon>Eucestoda</taxon>
        <taxon>Cyclophyllidea</taxon>
        <taxon>Hymenolepididae</taxon>
        <taxon>Rodentolepis</taxon>
    </lineage>
</organism>
<evidence type="ECO:0000313" key="6">
    <source>
        <dbReference type="WBParaSite" id="HNAJ_0000025301-mRNA-1"/>
    </source>
</evidence>
<feature type="region of interest" description="Disordered" evidence="2">
    <location>
        <begin position="121"/>
        <end position="140"/>
    </location>
</feature>
<dbReference type="OrthoDB" id="3437960at2759"/>
<gene>
    <name evidence="4" type="ORF">HNAJ_LOCUS254</name>
</gene>
<dbReference type="AlphaFoldDB" id="A0A0R3T0C5"/>
<evidence type="ECO:0000259" key="3">
    <source>
        <dbReference type="PROSITE" id="PS50157"/>
    </source>
</evidence>
<proteinExistence type="predicted"/>
<name>A0A0R3T0C5_RODNA</name>
<feature type="domain" description="C2H2-type" evidence="3">
    <location>
        <begin position="21"/>
        <end position="49"/>
    </location>
</feature>
<evidence type="ECO:0000256" key="1">
    <source>
        <dbReference type="PROSITE-ProRule" id="PRU00042"/>
    </source>
</evidence>
<dbReference type="WBParaSite" id="HNAJ_0000025301-mRNA-1">
    <property type="protein sequence ID" value="HNAJ_0000025301-mRNA-1"/>
    <property type="gene ID" value="HNAJ_0000025301"/>
</dbReference>
<keyword evidence="1" id="KW-0479">Metal-binding</keyword>